<keyword evidence="3 7" id="KW-0378">Hydrolase</keyword>
<dbReference type="RefSeq" id="WP_250924376.1">
    <property type="nucleotide sequence ID" value="NZ_JAMQAW010000099.1"/>
</dbReference>
<evidence type="ECO:0000256" key="1">
    <source>
        <dbReference type="ARBA" id="ARBA00010088"/>
    </source>
</evidence>
<dbReference type="EMBL" id="JAMQAW010000099">
    <property type="protein sequence ID" value="MCM2394094.1"/>
    <property type="molecule type" value="Genomic_DNA"/>
</dbReference>
<dbReference type="Gene3D" id="3.40.50.1820">
    <property type="entry name" value="alpha/beta hydrolase"/>
    <property type="match status" value="1"/>
</dbReference>
<evidence type="ECO:0000256" key="3">
    <source>
        <dbReference type="ARBA" id="ARBA00022801"/>
    </source>
</evidence>
<dbReference type="InterPro" id="IPR000073">
    <property type="entry name" value="AB_hydrolase_1"/>
</dbReference>
<dbReference type="Pfam" id="PF00561">
    <property type="entry name" value="Abhydrolase_1"/>
    <property type="match status" value="1"/>
</dbReference>
<feature type="domain" description="AB hydrolase-1" evidence="5">
    <location>
        <begin position="101"/>
        <end position="290"/>
    </location>
</feature>
<comment type="similarity">
    <text evidence="1">Belongs to the peptidase S33 family.</text>
</comment>
<dbReference type="SUPFAM" id="SSF53474">
    <property type="entry name" value="alpha/beta-Hydrolases"/>
    <property type="match status" value="1"/>
</dbReference>
<reference evidence="7" key="1">
    <citation type="submission" date="2022-06" db="EMBL/GenBank/DDBJ databases">
        <title>Genome public.</title>
        <authorList>
            <person name="Sun Q."/>
        </authorList>
    </citation>
    <scope>NUCLEOTIDE SEQUENCE</scope>
    <source>
        <strain evidence="7">CWNU-1</strain>
    </source>
</reference>
<feature type="domain" description="Peptidase S33 tripeptidyl aminopeptidase-like C-terminal" evidence="6">
    <location>
        <begin position="410"/>
        <end position="503"/>
    </location>
</feature>
<organism evidence="7 8">
    <name type="scientific">Streptomyces albipurpureus</name>
    <dbReference type="NCBI Taxonomy" id="2897419"/>
    <lineage>
        <taxon>Bacteria</taxon>
        <taxon>Bacillati</taxon>
        <taxon>Actinomycetota</taxon>
        <taxon>Actinomycetes</taxon>
        <taxon>Kitasatosporales</taxon>
        <taxon>Streptomycetaceae</taxon>
        <taxon>Streptomyces</taxon>
    </lineage>
</organism>
<feature type="chain" id="PRO_5046467124" evidence="4">
    <location>
        <begin position="20"/>
        <end position="505"/>
    </location>
</feature>
<sequence>MKMPTALGALALSIATLAAAPGATAPASSFDAVHALDRFRNQPVEWTDCKDTSLAASGTRCALITVPLDYGEPEGRTIEIAISRIESADPAKRRGILQTNPGGPGVRGLDLPRALRKVMSPAVAAAYDIVGMDTRGIGESTPTDCGLTRSTWLLHAPGADRAGFDEGVRLSRQDARRCWNTHPDVLPHLSTRNIARDVDIVRGALDERRTSWFGHSYGTVLGSTYAQMFPHRVDRLVLDSAPDPAEYPMVMVRRQGPANERALDDFARWAAPRHREYGLGTTPAAVRGGVEAMIARAERQPIHVGGHRITDHELPLLLYVSIGDDRANPEFADLLRVLSDAAEGRPVTVPPWLRGTLDLLFEGAGGDRAADYAAQLAMVCADAAMPRDPEHYWRSVERSRKTQPVFGPLTHAPFPCAFWKERPREPLTVVDNQIPALQVQATGDTRTTYESGLRMHRAMRASKLVTVPARAHTLYVNYPNDCVNRTVNTYLLRGTLPARDTVCVT</sequence>
<gene>
    <name evidence="7" type="ORF">NBG84_38490</name>
</gene>
<evidence type="ECO:0000313" key="7">
    <source>
        <dbReference type="EMBL" id="MCM2394094.1"/>
    </source>
</evidence>
<dbReference type="GO" id="GO:0016787">
    <property type="term" value="F:hydrolase activity"/>
    <property type="evidence" value="ECO:0007669"/>
    <property type="project" value="UniProtKB-KW"/>
</dbReference>
<name>A0ABT0V052_9ACTN</name>
<protein>
    <submittedName>
        <fullName evidence="7">Alpha/beta hydrolase</fullName>
    </submittedName>
</protein>
<comment type="caution">
    <text evidence="7">The sequence shown here is derived from an EMBL/GenBank/DDBJ whole genome shotgun (WGS) entry which is preliminary data.</text>
</comment>
<keyword evidence="2 4" id="KW-0732">Signal</keyword>
<dbReference type="PANTHER" id="PTHR43248">
    <property type="entry name" value="2-SUCCINYL-6-HYDROXY-2,4-CYCLOHEXADIENE-1-CARBOXYLATE SYNTHASE"/>
    <property type="match status" value="1"/>
</dbReference>
<dbReference type="InterPro" id="IPR051601">
    <property type="entry name" value="Serine_prot/Carboxylest_S33"/>
</dbReference>
<dbReference type="PANTHER" id="PTHR43248:SF29">
    <property type="entry name" value="TRIPEPTIDYL AMINOPEPTIDASE"/>
    <property type="match status" value="1"/>
</dbReference>
<accession>A0ABT0V052</accession>
<dbReference type="Proteomes" id="UP001431429">
    <property type="component" value="Unassembled WGS sequence"/>
</dbReference>
<evidence type="ECO:0000256" key="4">
    <source>
        <dbReference type="SAM" id="SignalP"/>
    </source>
</evidence>
<dbReference type="Pfam" id="PF08386">
    <property type="entry name" value="Abhydrolase_4"/>
    <property type="match status" value="1"/>
</dbReference>
<keyword evidence="8" id="KW-1185">Reference proteome</keyword>
<evidence type="ECO:0000259" key="5">
    <source>
        <dbReference type="Pfam" id="PF00561"/>
    </source>
</evidence>
<evidence type="ECO:0000313" key="8">
    <source>
        <dbReference type="Proteomes" id="UP001431429"/>
    </source>
</evidence>
<evidence type="ECO:0000256" key="2">
    <source>
        <dbReference type="ARBA" id="ARBA00022729"/>
    </source>
</evidence>
<dbReference type="InterPro" id="IPR029058">
    <property type="entry name" value="AB_hydrolase_fold"/>
</dbReference>
<proteinExistence type="inferred from homology"/>
<feature type="signal peptide" evidence="4">
    <location>
        <begin position="1"/>
        <end position="19"/>
    </location>
</feature>
<evidence type="ECO:0000259" key="6">
    <source>
        <dbReference type="Pfam" id="PF08386"/>
    </source>
</evidence>
<dbReference type="InterPro" id="IPR013595">
    <property type="entry name" value="Pept_S33_TAP-like_C"/>
</dbReference>